<dbReference type="AlphaFoldDB" id="F7NP41"/>
<keyword evidence="1" id="KW-0472">Membrane</keyword>
<keyword evidence="1" id="KW-1133">Transmembrane helix</keyword>
<name>F7NP41_9FIRM</name>
<evidence type="ECO:0000313" key="3">
    <source>
        <dbReference type="Proteomes" id="UP000003240"/>
    </source>
</evidence>
<organism evidence="2 3">
    <name type="scientific">Acetonema longum DSM 6540</name>
    <dbReference type="NCBI Taxonomy" id="1009370"/>
    <lineage>
        <taxon>Bacteria</taxon>
        <taxon>Bacillati</taxon>
        <taxon>Bacillota</taxon>
        <taxon>Negativicutes</taxon>
        <taxon>Acetonemataceae</taxon>
        <taxon>Acetonema</taxon>
    </lineage>
</organism>
<keyword evidence="1" id="KW-0812">Transmembrane</keyword>
<dbReference type="OrthoDB" id="1684894at2"/>
<feature type="transmembrane region" description="Helical" evidence="1">
    <location>
        <begin position="21"/>
        <end position="41"/>
    </location>
</feature>
<keyword evidence="3" id="KW-1185">Reference proteome</keyword>
<comment type="caution">
    <text evidence="2">The sequence shown here is derived from an EMBL/GenBank/DDBJ whole genome shotgun (WGS) entry which is preliminary data.</text>
</comment>
<accession>F7NP41</accession>
<dbReference type="RefSeq" id="WP_004099104.1">
    <property type="nucleotide sequence ID" value="NZ_AFGF01000240.1"/>
</dbReference>
<feature type="transmembrane region" description="Helical" evidence="1">
    <location>
        <begin position="47"/>
        <end position="66"/>
    </location>
</feature>
<proteinExistence type="predicted"/>
<dbReference type="STRING" id="1009370.ALO_19412"/>
<gene>
    <name evidence="2" type="ORF">ALO_19412</name>
</gene>
<evidence type="ECO:0000313" key="2">
    <source>
        <dbReference type="EMBL" id="EGO62164.1"/>
    </source>
</evidence>
<evidence type="ECO:0000256" key="1">
    <source>
        <dbReference type="SAM" id="Phobius"/>
    </source>
</evidence>
<sequence length="68" mass="7610">MTVNPAGGAKPVPWGKKYRTPLMNAAFWLFWLTFPLAYYGGVRNNDLYVQSSLVLFCAACIIPLVTKK</sequence>
<protein>
    <submittedName>
        <fullName evidence="2">Uncharacterized protein</fullName>
    </submittedName>
</protein>
<dbReference type="Proteomes" id="UP000003240">
    <property type="component" value="Unassembled WGS sequence"/>
</dbReference>
<dbReference type="EMBL" id="AFGF01000240">
    <property type="protein sequence ID" value="EGO62164.1"/>
    <property type="molecule type" value="Genomic_DNA"/>
</dbReference>
<reference evidence="2 3" key="1">
    <citation type="journal article" date="2011" name="EMBO J.">
        <title>Structural diversity of bacterial flagellar motors.</title>
        <authorList>
            <person name="Chen S."/>
            <person name="Beeby M."/>
            <person name="Murphy G.E."/>
            <person name="Leadbetter J.R."/>
            <person name="Hendrixson D.R."/>
            <person name="Briegel A."/>
            <person name="Li Z."/>
            <person name="Shi J."/>
            <person name="Tocheva E.I."/>
            <person name="Muller A."/>
            <person name="Dobro M.J."/>
            <person name="Jensen G.J."/>
        </authorList>
    </citation>
    <scope>NUCLEOTIDE SEQUENCE [LARGE SCALE GENOMIC DNA]</scope>
    <source>
        <strain evidence="2 3">DSM 6540</strain>
    </source>
</reference>